<dbReference type="OrthoDB" id="9814509at2"/>
<dbReference type="Pfam" id="PF05845">
    <property type="entry name" value="PhnH"/>
    <property type="match status" value="1"/>
</dbReference>
<dbReference type="GO" id="GO:0019634">
    <property type="term" value="P:organic phosphonate metabolic process"/>
    <property type="evidence" value="ECO:0007669"/>
    <property type="project" value="InterPro"/>
</dbReference>
<dbReference type="SUPFAM" id="SSF159709">
    <property type="entry name" value="PhnH-like"/>
    <property type="match status" value="1"/>
</dbReference>
<evidence type="ECO:0000313" key="1">
    <source>
        <dbReference type="EMBL" id="TDP12971.1"/>
    </source>
</evidence>
<sequence>MSARLESAALAELAPAFAEPVHDAQAVFRVLLEAMSRPGRVQALPAACLSTMGRPQDLAPALAATLLTLLDADTKLWLGESLDSPALRAWIRFHCGASLVAQPELADFALLGAQEARPALLQRLNAGSDVAPQDSATVLMLVDAMAPAQGNQRWRGPGIEREHELTILGPQPEFWAWRRAQQASFPCGLDFVFAAGDRLLGLPRSTLIAEVD</sequence>
<keyword evidence="2" id="KW-1185">Reference proteome</keyword>
<dbReference type="Gene3D" id="3.40.50.11310">
    <property type="entry name" value="Bacterial phosphonate metabolism protein PhnH"/>
    <property type="match status" value="1"/>
</dbReference>
<gene>
    <name evidence="1" type="ORF">DFR39_101445</name>
</gene>
<proteinExistence type="predicted"/>
<dbReference type="Proteomes" id="UP000295357">
    <property type="component" value="Unassembled WGS sequence"/>
</dbReference>
<dbReference type="AlphaFoldDB" id="A0A4R6NBE4"/>
<dbReference type="EMBL" id="SNXE01000001">
    <property type="protein sequence ID" value="TDP12971.1"/>
    <property type="molecule type" value="Genomic_DNA"/>
</dbReference>
<comment type="caution">
    <text evidence="1">The sequence shown here is derived from an EMBL/GenBank/DDBJ whole genome shotgun (WGS) entry which is preliminary data.</text>
</comment>
<name>A0A4R6NBE4_9BURK</name>
<organism evidence="1 2">
    <name type="scientific">Roseateles asaccharophilus</name>
    <dbReference type="NCBI Taxonomy" id="582607"/>
    <lineage>
        <taxon>Bacteria</taxon>
        <taxon>Pseudomonadati</taxon>
        <taxon>Pseudomonadota</taxon>
        <taxon>Betaproteobacteria</taxon>
        <taxon>Burkholderiales</taxon>
        <taxon>Sphaerotilaceae</taxon>
        <taxon>Roseateles</taxon>
    </lineage>
</organism>
<dbReference type="InterPro" id="IPR008772">
    <property type="entry name" value="Phosphonate_metab_PhnH"/>
</dbReference>
<dbReference type="NCBIfam" id="TIGR03292">
    <property type="entry name" value="PhnH_redo"/>
    <property type="match status" value="1"/>
</dbReference>
<dbReference type="PIRSF" id="PIRSF020680">
    <property type="entry name" value="PhnH"/>
    <property type="match status" value="1"/>
</dbReference>
<accession>A0A4R6NBE4</accession>
<reference evidence="1 2" key="1">
    <citation type="submission" date="2019-03" db="EMBL/GenBank/DDBJ databases">
        <title>Genomic Encyclopedia of Type Strains, Phase IV (KMG-IV): sequencing the most valuable type-strain genomes for metagenomic binning, comparative biology and taxonomic classification.</title>
        <authorList>
            <person name="Goeker M."/>
        </authorList>
    </citation>
    <scope>NUCLEOTIDE SEQUENCE [LARGE SCALE GENOMIC DNA]</scope>
    <source>
        <strain evidence="1 2">DSM 25082</strain>
    </source>
</reference>
<protein>
    <submittedName>
        <fullName evidence="1">Alpha-D-ribose 1-methylphosphonate 5-triphosphate synthase subunit PhnH</fullName>
    </submittedName>
</protein>
<evidence type="ECO:0000313" key="2">
    <source>
        <dbReference type="Proteomes" id="UP000295357"/>
    </source>
</evidence>
<dbReference type="InterPro" id="IPR038058">
    <property type="entry name" value="PhnH-like_sp"/>
</dbReference>
<dbReference type="RefSeq" id="WP_133601897.1">
    <property type="nucleotide sequence ID" value="NZ_JAUFPJ010000001.1"/>
</dbReference>